<feature type="transmembrane region" description="Helical" evidence="1">
    <location>
        <begin position="274"/>
        <end position="295"/>
    </location>
</feature>
<dbReference type="Proteomes" id="UP000637299">
    <property type="component" value="Unassembled WGS sequence"/>
</dbReference>
<evidence type="ECO:0000313" key="2">
    <source>
        <dbReference type="EMBL" id="MBD8080828.1"/>
    </source>
</evidence>
<name>A0ABR8Z6B5_9FLAO</name>
<feature type="transmembrane region" description="Helical" evidence="1">
    <location>
        <begin position="6"/>
        <end position="27"/>
    </location>
</feature>
<evidence type="ECO:0000313" key="3">
    <source>
        <dbReference type="Proteomes" id="UP000637299"/>
    </source>
</evidence>
<keyword evidence="1" id="KW-1133">Transmembrane helix</keyword>
<feature type="transmembrane region" description="Helical" evidence="1">
    <location>
        <begin position="178"/>
        <end position="199"/>
    </location>
</feature>
<keyword evidence="1" id="KW-0472">Membrane</keyword>
<keyword evidence="3" id="KW-1185">Reference proteome</keyword>
<dbReference type="EMBL" id="JACYFS010000001">
    <property type="protein sequence ID" value="MBD8080828.1"/>
    <property type="molecule type" value="Genomic_DNA"/>
</dbReference>
<dbReference type="RefSeq" id="WP_191734672.1">
    <property type="nucleotide sequence ID" value="NZ_JACYFS010000001.1"/>
</dbReference>
<reference evidence="2 3" key="1">
    <citation type="submission" date="2020-09" db="EMBL/GenBank/DDBJ databases">
        <title>Genome seq and assembly of Chryseobacterium sp.</title>
        <authorList>
            <person name="Chhetri G."/>
        </authorList>
    </citation>
    <scope>NUCLEOTIDE SEQUENCE [LARGE SCALE GENOMIC DNA]</scope>
    <source>
        <strain evidence="2 3">GCR10</strain>
    </source>
</reference>
<accession>A0ABR8Z6B5</accession>
<evidence type="ECO:0000256" key="1">
    <source>
        <dbReference type="SAM" id="Phobius"/>
    </source>
</evidence>
<sequence length="316" mass="36870">MDLKLLEIAISLIFIYLLLSIFAMVIMEIISTLWRMRGELLKDSIKKLLFTMDKNSSGIENFYQQPIIKFLGDNATSWIWLDKLFNLDQKKMPSYMKAEDFYDNLLSYLNKNQFSDDLKNIEDTIGKNQFLSDDAKKHLQFLIHKSNGEITLFKASIERWFNETMERANSWYSRQVQYFLLLIGFVLAVFVNGDTIAIFKKLDQDPKLRSEIVQRAEQYVRDNKTVPPGGVSAENMNEINEKVHSEYIKLMSESQDILNWKVNEFEDLNNLEKVLKILGFLITATAISLGSNFWFDMLKKVINIRTLGKPTQPTQK</sequence>
<comment type="caution">
    <text evidence="2">The sequence shown here is derived from an EMBL/GenBank/DDBJ whole genome shotgun (WGS) entry which is preliminary data.</text>
</comment>
<protein>
    <submittedName>
        <fullName evidence="2">Uncharacterized protein</fullName>
    </submittedName>
</protein>
<organism evidence="2 3">
    <name type="scientific">Chryseobacterium caseinilyticum</name>
    <dbReference type="NCBI Taxonomy" id="2771428"/>
    <lineage>
        <taxon>Bacteria</taxon>
        <taxon>Pseudomonadati</taxon>
        <taxon>Bacteroidota</taxon>
        <taxon>Flavobacteriia</taxon>
        <taxon>Flavobacteriales</taxon>
        <taxon>Weeksellaceae</taxon>
        <taxon>Chryseobacterium group</taxon>
        <taxon>Chryseobacterium</taxon>
    </lineage>
</organism>
<keyword evidence="1" id="KW-0812">Transmembrane</keyword>
<proteinExistence type="predicted"/>
<gene>
    <name evidence="2" type="ORF">IC610_00160</name>
</gene>